<organism evidence="1 2">
    <name type="scientific">Temnothorax curvispinosus</name>
    <dbReference type="NCBI Taxonomy" id="300111"/>
    <lineage>
        <taxon>Eukaryota</taxon>
        <taxon>Metazoa</taxon>
        <taxon>Ecdysozoa</taxon>
        <taxon>Arthropoda</taxon>
        <taxon>Hexapoda</taxon>
        <taxon>Insecta</taxon>
        <taxon>Pterygota</taxon>
        <taxon>Neoptera</taxon>
        <taxon>Endopterygota</taxon>
        <taxon>Hymenoptera</taxon>
        <taxon>Apocrita</taxon>
        <taxon>Aculeata</taxon>
        <taxon>Formicoidea</taxon>
        <taxon>Formicidae</taxon>
        <taxon>Myrmicinae</taxon>
        <taxon>Temnothorax</taxon>
    </lineage>
</organism>
<sequence length="180" mass="20469">MENVPLMNPSSSLKRTVPIPDFFYTKKKKTHESVACAIEKHSSNITALTEMVTQRLQGPTFRTQNKPEDSLFLSVKAVLARVPEEKQLQCIIEILQIIQKYTIEKQNSETITTECSLILPRSNFFTSFRNEVIAKCIPELSRCSSWIIGTDSSNPMQPCFTFFSPPSSRNCIPLFIFLVT</sequence>
<accession>A0A6J1QHV1</accession>
<proteinExistence type="predicted"/>
<dbReference type="Proteomes" id="UP000504618">
    <property type="component" value="Unplaced"/>
</dbReference>
<protein>
    <submittedName>
        <fullName evidence="2">Uncharacterized protein LOC112461110</fullName>
    </submittedName>
</protein>
<name>A0A6J1QHV1_9HYME</name>
<dbReference type="RefSeq" id="XP_024881969.1">
    <property type="nucleotide sequence ID" value="XM_025026201.1"/>
</dbReference>
<dbReference type="GeneID" id="112461110"/>
<reference evidence="2" key="1">
    <citation type="submission" date="2025-08" db="UniProtKB">
        <authorList>
            <consortium name="RefSeq"/>
        </authorList>
    </citation>
    <scope>IDENTIFICATION</scope>
    <source>
        <tissue evidence="2">Whole body</tissue>
    </source>
</reference>
<dbReference type="AlphaFoldDB" id="A0A6J1QHV1"/>
<gene>
    <name evidence="2" type="primary">LOC112461110</name>
</gene>
<evidence type="ECO:0000313" key="2">
    <source>
        <dbReference type="RefSeq" id="XP_024881969.1"/>
    </source>
</evidence>
<keyword evidence="1" id="KW-1185">Reference proteome</keyword>
<evidence type="ECO:0000313" key="1">
    <source>
        <dbReference type="Proteomes" id="UP000504618"/>
    </source>
</evidence>